<name>A0ABR1EG42_NECAM</name>
<keyword evidence="2" id="KW-1185">Reference proteome</keyword>
<evidence type="ECO:0000313" key="1">
    <source>
        <dbReference type="EMBL" id="KAK6760706.1"/>
    </source>
</evidence>
<evidence type="ECO:0000313" key="2">
    <source>
        <dbReference type="Proteomes" id="UP001303046"/>
    </source>
</evidence>
<dbReference type="EMBL" id="JAVFWL010000006">
    <property type="protein sequence ID" value="KAK6760706.1"/>
    <property type="molecule type" value="Genomic_DNA"/>
</dbReference>
<comment type="caution">
    <text evidence="1">The sequence shown here is derived from an EMBL/GenBank/DDBJ whole genome shotgun (WGS) entry which is preliminary data.</text>
</comment>
<dbReference type="Proteomes" id="UP001303046">
    <property type="component" value="Unassembled WGS sequence"/>
</dbReference>
<protein>
    <submittedName>
        <fullName evidence="1">Uncharacterized protein</fullName>
    </submittedName>
</protein>
<organism evidence="1 2">
    <name type="scientific">Necator americanus</name>
    <name type="common">Human hookworm</name>
    <dbReference type="NCBI Taxonomy" id="51031"/>
    <lineage>
        <taxon>Eukaryota</taxon>
        <taxon>Metazoa</taxon>
        <taxon>Ecdysozoa</taxon>
        <taxon>Nematoda</taxon>
        <taxon>Chromadorea</taxon>
        <taxon>Rhabditida</taxon>
        <taxon>Rhabditina</taxon>
        <taxon>Rhabditomorpha</taxon>
        <taxon>Strongyloidea</taxon>
        <taxon>Ancylostomatidae</taxon>
        <taxon>Bunostominae</taxon>
        <taxon>Necator</taxon>
    </lineage>
</organism>
<proteinExistence type="predicted"/>
<gene>
    <name evidence="1" type="primary">Necator_chrX.g22126</name>
    <name evidence="1" type="ORF">RB195_021965</name>
</gene>
<sequence length="74" mass="8455">MISDCTMTRHIQYLREQSASSTFYSLNADNSEQCHIPKIYTDTGTTMAYSFTRRGFRTNGFSCSSVDMDSHESH</sequence>
<reference evidence="1 2" key="1">
    <citation type="submission" date="2023-08" db="EMBL/GenBank/DDBJ databases">
        <title>A Necator americanus chromosomal reference genome.</title>
        <authorList>
            <person name="Ilik V."/>
            <person name="Petrzelkova K.J."/>
            <person name="Pardy F."/>
            <person name="Fuh T."/>
            <person name="Niatou-Singa F.S."/>
            <person name="Gouil Q."/>
            <person name="Baker L."/>
            <person name="Ritchie M.E."/>
            <person name="Jex A.R."/>
            <person name="Gazzola D."/>
            <person name="Li H."/>
            <person name="Toshio Fujiwara R."/>
            <person name="Zhan B."/>
            <person name="Aroian R.V."/>
            <person name="Pafco B."/>
            <person name="Schwarz E.M."/>
        </authorList>
    </citation>
    <scope>NUCLEOTIDE SEQUENCE [LARGE SCALE GENOMIC DNA]</scope>
    <source>
        <strain evidence="1 2">Aroian</strain>
        <tissue evidence="1">Whole animal</tissue>
    </source>
</reference>
<accession>A0ABR1EG42</accession>